<feature type="transmembrane region" description="Helical" evidence="5">
    <location>
        <begin position="176"/>
        <end position="196"/>
    </location>
</feature>
<dbReference type="SUPFAM" id="SSF103481">
    <property type="entry name" value="Multidrug resistance efflux transporter EmrE"/>
    <property type="match status" value="1"/>
</dbReference>
<dbReference type="STRING" id="3476.A0A2P5A591"/>
<keyword evidence="4 5" id="KW-0472">Membrane</keyword>
<dbReference type="GO" id="GO:0016020">
    <property type="term" value="C:membrane"/>
    <property type="evidence" value="ECO:0007669"/>
    <property type="project" value="InterPro"/>
</dbReference>
<dbReference type="PANTHER" id="PTHR31218">
    <property type="entry name" value="WAT1-RELATED PROTEIN"/>
    <property type="match status" value="1"/>
</dbReference>
<evidence type="ECO:0000256" key="5">
    <source>
        <dbReference type="SAM" id="Phobius"/>
    </source>
</evidence>
<feature type="transmembrane region" description="Helical" evidence="5">
    <location>
        <begin position="109"/>
        <end position="128"/>
    </location>
</feature>
<dbReference type="OrthoDB" id="1728340at2759"/>
<feature type="transmembrane region" description="Helical" evidence="5">
    <location>
        <begin position="202"/>
        <end position="220"/>
    </location>
</feature>
<keyword evidence="7" id="KW-1185">Reference proteome</keyword>
<protein>
    <submittedName>
        <fullName evidence="6">WAT1-related protein</fullName>
    </submittedName>
</protein>
<sequence length="260" mass="28288">MVVAVINVFHQAQVEAKGPSRMEKLNWRSSTSLAKSIGTIVSITGELIVTLYKGPSLLPTSSSSNLFYTELLQQPNWVLGGLLLTADSVAASVWLIIQMETASILKRYPAELILAFFYCFFSALLSAVSCFVVERDLSPWSLKSKTRFLSVLFSGVFGSAFLVSVSAWCVHKTGPVFVSMFKPLAVVIAFAAGVIFSRDTIFLGRLLGAIIVVAGFYSVLWGKANEALCDEDARISGLESSTQEAPLLRNYVEGHSNSVR</sequence>
<evidence type="ECO:0000256" key="1">
    <source>
        <dbReference type="ARBA" id="ARBA00004141"/>
    </source>
</evidence>
<dbReference type="EMBL" id="JXTB01000961">
    <property type="protein sequence ID" value="PON31669.1"/>
    <property type="molecule type" value="Genomic_DNA"/>
</dbReference>
<comment type="caution">
    <text evidence="6">The sequence shown here is derived from an EMBL/GenBank/DDBJ whole genome shotgun (WGS) entry which is preliminary data.</text>
</comment>
<keyword evidence="2 5" id="KW-0812">Transmembrane</keyword>
<accession>A0A2P5A591</accession>
<dbReference type="AlphaFoldDB" id="A0A2P5A591"/>
<feature type="transmembrane region" description="Helical" evidence="5">
    <location>
        <begin position="77"/>
        <end position="97"/>
    </location>
</feature>
<gene>
    <name evidence="6" type="ORF">PanWU01x14_368080</name>
</gene>
<keyword evidence="3 5" id="KW-1133">Transmembrane helix</keyword>
<feature type="transmembrane region" description="Helical" evidence="5">
    <location>
        <begin position="148"/>
        <end position="169"/>
    </location>
</feature>
<dbReference type="InterPro" id="IPR037185">
    <property type="entry name" value="EmrE-like"/>
</dbReference>
<organism evidence="6 7">
    <name type="scientific">Parasponia andersonii</name>
    <name type="common">Sponia andersonii</name>
    <dbReference type="NCBI Taxonomy" id="3476"/>
    <lineage>
        <taxon>Eukaryota</taxon>
        <taxon>Viridiplantae</taxon>
        <taxon>Streptophyta</taxon>
        <taxon>Embryophyta</taxon>
        <taxon>Tracheophyta</taxon>
        <taxon>Spermatophyta</taxon>
        <taxon>Magnoliopsida</taxon>
        <taxon>eudicotyledons</taxon>
        <taxon>Gunneridae</taxon>
        <taxon>Pentapetalae</taxon>
        <taxon>rosids</taxon>
        <taxon>fabids</taxon>
        <taxon>Rosales</taxon>
        <taxon>Cannabaceae</taxon>
        <taxon>Parasponia</taxon>
    </lineage>
</organism>
<evidence type="ECO:0000256" key="3">
    <source>
        <dbReference type="ARBA" id="ARBA00022989"/>
    </source>
</evidence>
<proteinExistence type="predicted"/>
<name>A0A2P5A591_PARAD</name>
<reference evidence="7" key="1">
    <citation type="submission" date="2016-06" db="EMBL/GenBank/DDBJ databases">
        <title>Parallel loss of symbiosis genes in relatives of nitrogen-fixing non-legume Parasponia.</title>
        <authorList>
            <person name="Van Velzen R."/>
            <person name="Holmer R."/>
            <person name="Bu F."/>
            <person name="Rutten L."/>
            <person name="Van Zeijl A."/>
            <person name="Liu W."/>
            <person name="Santuari L."/>
            <person name="Cao Q."/>
            <person name="Sharma T."/>
            <person name="Shen D."/>
            <person name="Roswanjaya Y."/>
            <person name="Wardhani T."/>
            <person name="Kalhor M.S."/>
            <person name="Jansen J."/>
            <person name="Van den Hoogen J."/>
            <person name="Gungor B."/>
            <person name="Hartog M."/>
            <person name="Hontelez J."/>
            <person name="Verver J."/>
            <person name="Yang W.-C."/>
            <person name="Schijlen E."/>
            <person name="Repin R."/>
            <person name="Schilthuizen M."/>
            <person name="Schranz E."/>
            <person name="Heidstra R."/>
            <person name="Miyata K."/>
            <person name="Fedorova E."/>
            <person name="Kohlen W."/>
            <person name="Bisseling T."/>
            <person name="Smit S."/>
            <person name="Geurts R."/>
        </authorList>
    </citation>
    <scope>NUCLEOTIDE SEQUENCE [LARGE SCALE GENOMIC DNA]</scope>
    <source>
        <strain evidence="7">cv. WU1-14</strain>
    </source>
</reference>
<evidence type="ECO:0000256" key="2">
    <source>
        <dbReference type="ARBA" id="ARBA00022692"/>
    </source>
</evidence>
<dbReference type="InterPro" id="IPR030184">
    <property type="entry name" value="WAT1-related"/>
</dbReference>
<evidence type="ECO:0000313" key="7">
    <source>
        <dbReference type="Proteomes" id="UP000237105"/>
    </source>
</evidence>
<dbReference type="Proteomes" id="UP000237105">
    <property type="component" value="Unassembled WGS sequence"/>
</dbReference>
<evidence type="ECO:0000313" key="6">
    <source>
        <dbReference type="EMBL" id="PON31669.1"/>
    </source>
</evidence>
<comment type="subcellular location">
    <subcellularLocation>
        <location evidence="1">Membrane</location>
        <topology evidence="1">Multi-pass membrane protein</topology>
    </subcellularLocation>
</comment>
<dbReference type="GO" id="GO:0022857">
    <property type="term" value="F:transmembrane transporter activity"/>
    <property type="evidence" value="ECO:0007669"/>
    <property type="project" value="InterPro"/>
</dbReference>
<evidence type="ECO:0000256" key="4">
    <source>
        <dbReference type="ARBA" id="ARBA00023136"/>
    </source>
</evidence>